<protein>
    <submittedName>
        <fullName evidence="1">Uncharacterized protein</fullName>
    </submittedName>
</protein>
<organism evidence="1 2">
    <name type="scientific">Phanerochaete sordida</name>
    <dbReference type="NCBI Taxonomy" id="48140"/>
    <lineage>
        <taxon>Eukaryota</taxon>
        <taxon>Fungi</taxon>
        <taxon>Dikarya</taxon>
        <taxon>Basidiomycota</taxon>
        <taxon>Agaricomycotina</taxon>
        <taxon>Agaricomycetes</taxon>
        <taxon>Polyporales</taxon>
        <taxon>Phanerochaetaceae</taxon>
        <taxon>Phanerochaete</taxon>
    </lineage>
</organism>
<evidence type="ECO:0000313" key="2">
    <source>
        <dbReference type="Proteomes" id="UP000703269"/>
    </source>
</evidence>
<dbReference type="AlphaFoldDB" id="A0A9P3GLT4"/>
<name>A0A9P3GLT4_9APHY</name>
<proteinExistence type="predicted"/>
<evidence type="ECO:0000313" key="1">
    <source>
        <dbReference type="EMBL" id="GJE95809.1"/>
    </source>
</evidence>
<sequence>MSSDVCTCGLTCWRSCRACWTPFPQHVPRRAPLAVLSRGRGDSGTALAHAERGLRRRGVVAAPSRQPHEDAAMAS</sequence>
<accession>A0A9P3GLT4</accession>
<reference evidence="1 2" key="1">
    <citation type="submission" date="2021-08" db="EMBL/GenBank/DDBJ databases">
        <title>Draft Genome Sequence of Phanerochaete sordida strain YK-624.</title>
        <authorList>
            <person name="Mori T."/>
            <person name="Dohra H."/>
            <person name="Suzuki T."/>
            <person name="Kawagishi H."/>
            <person name="Hirai H."/>
        </authorList>
    </citation>
    <scope>NUCLEOTIDE SEQUENCE [LARGE SCALE GENOMIC DNA]</scope>
    <source>
        <strain evidence="1 2">YK-624</strain>
    </source>
</reference>
<gene>
    <name evidence="1" type="ORF">PsYK624_119990</name>
</gene>
<comment type="caution">
    <text evidence="1">The sequence shown here is derived from an EMBL/GenBank/DDBJ whole genome shotgun (WGS) entry which is preliminary data.</text>
</comment>
<keyword evidence="2" id="KW-1185">Reference proteome</keyword>
<dbReference type="EMBL" id="BPQB01000052">
    <property type="protein sequence ID" value="GJE95809.1"/>
    <property type="molecule type" value="Genomic_DNA"/>
</dbReference>
<dbReference type="Proteomes" id="UP000703269">
    <property type="component" value="Unassembled WGS sequence"/>
</dbReference>